<feature type="region of interest" description="Disordered" evidence="1">
    <location>
        <begin position="94"/>
        <end position="121"/>
    </location>
</feature>
<dbReference type="AlphaFoldDB" id="A0A218YZZ0"/>
<comment type="caution">
    <text evidence="2">The sequence shown here is derived from an EMBL/GenBank/DDBJ whole genome shotgun (WGS) entry which is preliminary data.</text>
</comment>
<evidence type="ECO:0000313" key="3">
    <source>
        <dbReference type="Proteomes" id="UP000242519"/>
    </source>
</evidence>
<evidence type="ECO:0000313" key="2">
    <source>
        <dbReference type="EMBL" id="OWP00586.1"/>
    </source>
</evidence>
<dbReference type="OrthoDB" id="5370011at2759"/>
<dbReference type="InParanoid" id="A0A218YZZ0"/>
<feature type="region of interest" description="Disordered" evidence="1">
    <location>
        <begin position="193"/>
        <end position="240"/>
    </location>
</feature>
<reference evidence="2 3" key="1">
    <citation type="submission" date="2017-04" db="EMBL/GenBank/DDBJ databases">
        <title>Draft genome sequence of Marssonina coronaria NL1: causal agent of apple blotch.</title>
        <authorList>
            <person name="Cheng Q."/>
        </authorList>
    </citation>
    <scope>NUCLEOTIDE SEQUENCE [LARGE SCALE GENOMIC DNA]</scope>
    <source>
        <strain evidence="2 3">NL1</strain>
    </source>
</reference>
<dbReference type="Proteomes" id="UP000242519">
    <property type="component" value="Unassembled WGS sequence"/>
</dbReference>
<feature type="compositionally biased region" description="Low complexity" evidence="1">
    <location>
        <begin position="202"/>
        <end position="224"/>
    </location>
</feature>
<organism evidence="2 3">
    <name type="scientific">Diplocarpon coronariae</name>
    <dbReference type="NCBI Taxonomy" id="2795749"/>
    <lineage>
        <taxon>Eukaryota</taxon>
        <taxon>Fungi</taxon>
        <taxon>Dikarya</taxon>
        <taxon>Ascomycota</taxon>
        <taxon>Pezizomycotina</taxon>
        <taxon>Leotiomycetes</taxon>
        <taxon>Helotiales</taxon>
        <taxon>Drepanopezizaceae</taxon>
        <taxon>Diplocarpon</taxon>
    </lineage>
</organism>
<evidence type="ECO:0000256" key="1">
    <source>
        <dbReference type="SAM" id="MobiDB-lite"/>
    </source>
</evidence>
<name>A0A218YZZ0_9HELO</name>
<keyword evidence="3" id="KW-1185">Reference proteome</keyword>
<feature type="region of interest" description="Disordered" evidence="1">
    <location>
        <begin position="362"/>
        <end position="392"/>
    </location>
</feature>
<dbReference type="EMBL" id="MZNU01000317">
    <property type="protein sequence ID" value="OWP00586.1"/>
    <property type="molecule type" value="Genomic_DNA"/>
</dbReference>
<protein>
    <submittedName>
        <fullName evidence="2">Uncharacterized protein</fullName>
    </submittedName>
</protein>
<gene>
    <name evidence="2" type="ORF">B2J93_6023</name>
</gene>
<accession>A0A218YZZ0</accession>
<proteinExistence type="predicted"/>
<sequence>MESGCTPDSTFHPGAWFKRINGSSSVSASGCTRARSPEETFGHCSPILPLASELASCSHLTMPNPYALPSVYLRPIIVYGTLTIPFPVPPTLPSPLHDNPRRPGAGIPHHRRCRRPEPPQGRRALVGDLRCLGRATIRLRRTFQVLIIRDVPIDSDTVPRPSIMSAPAIDELAVPAEKKGRLSRLASRVKTVLKRSNGARRSSVPAKPAAAAASGVPSSASKPSEPVLPTPLEPVAEASCSPSLPQATKILRSQIEAARAKKLAERFAVSVEPVPSGPDKETCRIEKPIRLRVHRACHVCNTSFGSNKTCAQCQHVRCKACPRSPYKKADRAREREKEKLAVPVVAIEPDTYWGLREQLLLTKPNPKPGAQPDNKKYYPDGYPGDAPSPNPSQPVKYKCHKCTKVFPPVPHAAGAETTAPLECLRCKHVRCVDCPRAPPMRIEPVPDPEVLKSVRAKLAALSVGVANS</sequence>